<keyword evidence="4" id="KW-1185">Reference proteome</keyword>
<feature type="region of interest" description="Disordered" evidence="1">
    <location>
        <begin position="1"/>
        <end position="163"/>
    </location>
</feature>
<proteinExistence type="predicted"/>
<evidence type="ECO:0000256" key="1">
    <source>
        <dbReference type="SAM" id="MobiDB-lite"/>
    </source>
</evidence>
<dbReference type="EMBL" id="JARIHO010000031">
    <property type="protein sequence ID" value="KAJ7336165.1"/>
    <property type="molecule type" value="Genomic_DNA"/>
</dbReference>
<dbReference type="AlphaFoldDB" id="A0AAD6ZRN6"/>
<dbReference type="InterPro" id="IPR046522">
    <property type="entry name" value="DUF6699"/>
</dbReference>
<gene>
    <name evidence="3" type="ORF">DFH08DRAFT_283463</name>
</gene>
<protein>
    <recommendedName>
        <fullName evidence="2">DUF6699 domain-containing protein</fullName>
    </recommendedName>
</protein>
<evidence type="ECO:0000259" key="2">
    <source>
        <dbReference type="Pfam" id="PF20415"/>
    </source>
</evidence>
<evidence type="ECO:0000313" key="3">
    <source>
        <dbReference type="EMBL" id="KAJ7336165.1"/>
    </source>
</evidence>
<sequence length="321" mass="36320">MGRYDHWTTCPSPRRRCVPLPAMSPGPAFATPDRLPSSQTWPTTPFPSHRQIPIPTAPAPNSQYQRTPDTRAYSTHRSPSTAAYNSPMQYGSRDLRAPPKDTSRRPPPVERTRSETSAPLKSILKSSRPRSQSISYPEVSGNRHTTAPIHGAEPRKSNLRQSQTVYRTKPLKPEAISLSWPLVQFNPKRRSRNPLLYFDVGCDPKRPMNLRDNRSGQLAPMSEADRNLPVSTHCTLTEMVVECPQIGKIYLTEARGLRCIDIFSAVYDAYHEPLKTFQLREDMGRSRERALGARGVDLLRGQRIFNGLSRSGAEWKLDFYP</sequence>
<reference evidence="3" key="1">
    <citation type="submission" date="2023-03" db="EMBL/GenBank/DDBJ databases">
        <title>Massive genome expansion in bonnet fungi (Mycena s.s.) driven by repeated elements and novel gene families across ecological guilds.</title>
        <authorList>
            <consortium name="Lawrence Berkeley National Laboratory"/>
            <person name="Harder C.B."/>
            <person name="Miyauchi S."/>
            <person name="Viragh M."/>
            <person name="Kuo A."/>
            <person name="Thoen E."/>
            <person name="Andreopoulos B."/>
            <person name="Lu D."/>
            <person name="Skrede I."/>
            <person name="Drula E."/>
            <person name="Henrissat B."/>
            <person name="Morin E."/>
            <person name="Kohler A."/>
            <person name="Barry K."/>
            <person name="LaButti K."/>
            <person name="Morin E."/>
            <person name="Salamov A."/>
            <person name="Lipzen A."/>
            <person name="Mereny Z."/>
            <person name="Hegedus B."/>
            <person name="Baldrian P."/>
            <person name="Stursova M."/>
            <person name="Weitz H."/>
            <person name="Taylor A."/>
            <person name="Grigoriev I.V."/>
            <person name="Nagy L.G."/>
            <person name="Martin F."/>
            <person name="Kauserud H."/>
        </authorList>
    </citation>
    <scope>NUCLEOTIDE SEQUENCE</scope>
    <source>
        <strain evidence="3">CBHHK002</strain>
    </source>
</reference>
<evidence type="ECO:0000313" key="4">
    <source>
        <dbReference type="Proteomes" id="UP001218218"/>
    </source>
</evidence>
<feature type="compositionally biased region" description="Polar residues" evidence="1">
    <location>
        <begin position="59"/>
        <end position="89"/>
    </location>
</feature>
<accession>A0AAD6ZRN6</accession>
<dbReference type="Pfam" id="PF20415">
    <property type="entry name" value="DUF6699"/>
    <property type="match status" value="1"/>
</dbReference>
<feature type="compositionally biased region" description="Basic and acidic residues" evidence="1">
    <location>
        <begin position="93"/>
        <end position="114"/>
    </location>
</feature>
<organism evidence="3 4">
    <name type="scientific">Mycena albidolilacea</name>
    <dbReference type="NCBI Taxonomy" id="1033008"/>
    <lineage>
        <taxon>Eukaryota</taxon>
        <taxon>Fungi</taxon>
        <taxon>Dikarya</taxon>
        <taxon>Basidiomycota</taxon>
        <taxon>Agaricomycotina</taxon>
        <taxon>Agaricomycetes</taxon>
        <taxon>Agaricomycetidae</taxon>
        <taxon>Agaricales</taxon>
        <taxon>Marasmiineae</taxon>
        <taxon>Mycenaceae</taxon>
        <taxon>Mycena</taxon>
    </lineage>
</organism>
<dbReference type="Proteomes" id="UP001218218">
    <property type="component" value="Unassembled WGS sequence"/>
</dbReference>
<feature type="domain" description="DUF6699" evidence="2">
    <location>
        <begin position="196"/>
        <end position="311"/>
    </location>
</feature>
<comment type="caution">
    <text evidence="3">The sequence shown here is derived from an EMBL/GenBank/DDBJ whole genome shotgun (WGS) entry which is preliminary data.</text>
</comment>
<name>A0AAD6ZRN6_9AGAR</name>